<dbReference type="InterPro" id="IPR026000">
    <property type="entry name" value="Apc5_dom"/>
</dbReference>
<reference evidence="5 6" key="1">
    <citation type="journal article" date="2012" name="Int. J. Syst. Evol. Microbiol.">
        <title>Flammeovirga pacifica sp. nov., isolated from deep-sea sediment.</title>
        <authorList>
            <person name="Xu H."/>
            <person name="Fu Y."/>
            <person name="Yang N."/>
            <person name="Ding Z."/>
            <person name="Lai Q."/>
            <person name="Zeng R."/>
        </authorList>
    </citation>
    <scope>NUCLEOTIDE SEQUENCE [LARGE SCALE GENOMIC DNA]</scope>
    <source>
        <strain evidence="6">DSM 24597 / LMG 26175 / WPAGA1</strain>
    </source>
</reference>
<dbReference type="PROSITE" id="PS50005">
    <property type="entry name" value="TPR"/>
    <property type="match status" value="2"/>
</dbReference>
<dbReference type="PANTHER" id="PTHR34220:SF7">
    <property type="entry name" value="SENSOR HISTIDINE KINASE YPDA"/>
    <property type="match status" value="1"/>
</dbReference>
<dbReference type="InterPro" id="IPR011990">
    <property type="entry name" value="TPR-like_helical_dom_sf"/>
</dbReference>
<dbReference type="GO" id="GO:0000155">
    <property type="term" value="F:phosphorelay sensor kinase activity"/>
    <property type="evidence" value="ECO:0007669"/>
    <property type="project" value="InterPro"/>
</dbReference>
<keyword evidence="6" id="KW-1185">Reference proteome</keyword>
<dbReference type="SUPFAM" id="SSF55874">
    <property type="entry name" value="ATPase domain of HSP90 chaperone/DNA topoisomerase II/histidine kinase"/>
    <property type="match status" value="1"/>
</dbReference>
<evidence type="ECO:0000256" key="2">
    <source>
        <dbReference type="SAM" id="Phobius"/>
    </source>
</evidence>
<sequence>MHLKTNSIVLFFFFLIIPLLCYSEPKNTNTTEATDFKKLVSLIYQQSFTEADAALIRLDSLMVNRSNNKEEEAHIYFLKGEINVLNRQFEDAIVNSSKAYDYYKDTKHYYTTGLCLVTISSAHAHLAQYQEAQEVAFKALKIAKEQSNPRLLGKVYNRLFNIHISLNDYETGLMYILKTDSLFTLMQDTASISACKNNIGAIYLRLKDYNNAITYFTQAVDVMVNNKDIRPLVSTYNNLGFTHMMVGDINNAIFYFKKSVALNQTGNTINPAPFKGLGKAYILQSKIDSSNYYYQQALDIYSSEAKYSEMIEILNQLISNNFIAKNYETAIAYQNDRDSLQYYSWAKEKEELLSFANVKYEVLKKEQEVEQEAEKNRSNRIIFSIVALTLVLLILALILSFNNYRLRTANQTADLEQKLLRIQMNPHFIFNTLAAIQNIILDGDTIKSTKLIAKFSRLMRQNFEYVRKENISLDQEINMLSNYIGTQQARFNNKFTYQLKLDEKIKAEQIQIPPMLLQPFIENAIEYGLKHLKRPGEIKVTINELNEQLEFIISDNGIGRDKMKKYKHTENEIHATDVFLSRLKKRRLGEENSFEVIDLLDTEGNASGTIVKFKLKSK</sequence>
<dbReference type="PANTHER" id="PTHR34220">
    <property type="entry name" value="SENSOR HISTIDINE KINASE YPDA"/>
    <property type="match status" value="1"/>
</dbReference>
<keyword evidence="2" id="KW-0812">Transmembrane</keyword>
<evidence type="ECO:0000259" key="3">
    <source>
        <dbReference type="Pfam" id="PF06580"/>
    </source>
</evidence>
<dbReference type="OrthoDB" id="6190788at2"/>
<dbReference type="Pfam" id="PF06580">
    <property type="entry name" value="His_kinase"/>
    <property type="match status" value="1"/>
</dbReference>
<dbReference type="InterPro" id="IPR010559">
    <property type="entry name" value="Sig_transdc_His_kin_internal"/>
</dbReference>
<dbReference type="InterPro" id="IPR050640">
    <property type="entry name" value="Bact_2-comp_sensor_kinase"/>
</dbReference>
<feature type="domain" description="Signal transduction histidine kinase internal region" evidence="3">
    <location>
        <begin position="416"/>
        <end position="495"/>
    </location>
</feature>
<feature type="repeat" description="TPR" evidence="1">
    <location>
        <begin position="193"/>
        <end position="226"/>
    </location>
</feature>
<evidence type="ECO:0000256" key="1">
    <source>
        <dbReference type="PROSITE-ProRule" id="PRU00339"/>
    </source>
</evidence>
<dbReference type="Pfam" id="PF13424">
    <property type="entry name" value="TPR_12"/>
    <property type="match status" value="1"/>
</dbReference>
<proteinExistence type="predicted"/>
<protein>
    <submittedName>
        <fullName evidence="5">Uncharacterized protein</fullName>
    </submittedName>
</protein>
<keyword evidence="2" id="KW-0472">Membrane</keyword>
<feature type="domain" description="Anaphase-promoting complex subunit 5" evidence="4">
    <location>
        <begin position="76"/>
        <end position="161"/>
    </location>
</feature>
<dbReference type="InterPro" id="IPR019734">
    <property type="entry name" value="TPR_rpt"/>
</dbReference>
<dbReference type="InterPro" id="IPR036890">
    <property type="entry name" value="HATPase_C_sf"/>
</dbReference>
<evidence type="ECO:0000259" key="4">
    <source>
        <dbReference type="Pfam" id="PF12862"/>
    </source>
</evidence>
<keyword evidence="1" id="KW-0802">TPR repeat</keyword>
<dbReference type="SMART" id="SM00028">
    <property type="entry name" value="TPR"/>
    <property type="match status" value="5"/>
</dbReference>
<dbReference type="Pfam" id="PF12862">
    <property type="entry name" value="ANAPC5"/>
    <property type="match status" value="1"/>
</dbReference>
<comment type="caution">
    <text evidence="5">The sequence shown here is derived from an EMBL/GenBank/DDBJ whole genome shotgun (WGS) entry which is preliminary data.</text>
</comment>
<organism evidence="5 6">
    <name type="scientific">Flammeovirga pacifica</name>
    <dbReference type="NCBI Taxonomy" id="915059"/>
    <lineage>
        <taxon>Bacteria</taxon>
        <taxon>Pseudomonadati</taxon>
        <taxon>Bacteroidota</taxon>
        <taxon>Cytophagia</taxon>
        <taxon>Cytophagales</taxon>
        <taxon>Flammeovirgaceae</taxon>
        <taxon>Flammeovirga</taxon>
    </lineage>
</organism>
<dbReference type="GO" id="GO:0016020">
    <property type="term" value="C:membrane"/>
    <property type="evidence" value="ECO:0007669"/>
    <property type="project" value="InterPro"/>
</dbReference>
<evidence type="ECO:0000313" key="6">
    <source>
        <dbReference type="Proteomes" id="UP000179797"/>
    </source>
</evidence>
<feature type="transmembrane region" description="Helical" evidence="2">
    <location>
        <begin position="381"/>
        <end position="401"/>
    </location>
</feature>
<gene>
    <name evidence="5" type="ORF">NH26_03135</name>
</gene>
<dbReference type="EMBL" id="JRYR02000001">
    <property type="protein sequence ID" value="OHX65412.1"/>
    <property type="molecule type" value="Genomic_DNA"/>
</dbReference>
<dbReference type="Proteomes" id="UP000179797">
    <property type="component" value="Unassembled WGS sequence"/>
</dbReference>
<name>A0A1S1YWM8_FLAPC</name>
<dbReference type="AlphaFoldDB" id="A0A1S1YWM8"/>
<evidence type="ECO:0000313" key="5">
    <source>
        <dbReference type="EMBL" id="OHX65412.1"/>
    </source>
</evidence>
<dbReference type="RefSeq" id="WP_044229347.1">
    <property type="nucleotide sequence ID" value="NZ_JRYR02000001.1"/>
</dbReference>
<keyword evidence="2" id="KW-1133">Transmembrane helix</keyword>
<feature type="repeat" description="TPR" evidence="1">
    <location>
        <begin position="233"/>
        <end position="266"/>
    </location>
</feature>
<accession>A0A1S1YWM8</accession>
<dbReference type="SUPFAM" id="SSF48452">
    <property type="entry name" value="TPR-like"/>
    <property type="match status" value="1"/>
</dbReference>
<dbReference type="Gene3D" id="1.25.40.10">
    <property type="entry name" value="Tetratricopeptide repeat domain"/>
    <property type="match status" value="2"/>
</dbReference>
<dbReference type="STRING" id="915059.NH26_03135"/>
<dbReference type="Gene3D" id="3.30.565.10">
    <property type="entry name" value="Histidine kinase-like ATPase, C-terminal domain"/>
    <property type="match status" value="1"/>
</dbReference>